<gene>
    <name evidence="1" type="ORF">I4F81_009807</name>
</gene>
<name>A0ACC3CAP6_PYRYE</name>
<evidence type="ECO:0000313" key="2">
    <source>
        <dbReference type="Proteomes" id="UP000798662"/>
    </source>
</evidence>
<proteinExistence type="predicted"/>
<reference evidence="1" key="1">
    <citation type="submission" date="2019-11" db="EMBL/GenBank/DDBJ databases">
        <title>Nori genome reveals adaptations in red seaweeds to the harsh intertidal environment.</title>
        <authorList>
            <person name="Wang D."/>
            <person name="Mao Y."/>
        </authorList>
    </citation>
    <scope>NUCLEOTIDE SEQUENCE</scope>
    <source>
        <tissue evidence="1">Gametophyte</tissue>
    </source>
</reference>
<protein>
    <submittedName>
        <fullName evidence="1">Uncharacterized protein</fullName>
    </submittedName>
</protein>
<sequence>MAKGAYDAPIPNAVMTLGLSGRPLSCSSPVTPRLQVEVPAELQRTICPWLEAEEAAYSRRLSENSRNTDEALVNPLSSDPLSPAEENATAILAAGTSAQKAASEEFAALRSEIAQLRAVVSQLLPSGTATAASPARAVLSGTRDGTAALKPAGSTSRTLCGAAGVPPGSRVEPSVRQPPPTPPAVSSVWLKDRQTVNELQVLRKLEGARIANDGKRCVLLVGMEANLCWEKALD</sequence>
<accession>A0ACC3CAP6</accession>
<comment type="caution">
    <text evidence="1">The sequence shown here is derived from an EMBL/GenBank/DDBJ whole genome shotgun (WGS) entry which is preliminary data.</text>
</comment>
<dbReference type="EMBL" id="CM020620">
    <property type="protein sequence ID" value="KAK1867300.1"/>
    <property type="molecule type" value="Genomic_DNA"/>
</dbReference>
<keyword evidence="2" id="KW-1185">Reference proteome</keyword>
<dbReference type="Proteomes" id="UP000798662">
    <property type="component" value="Chromosome 3"/>
</dbReference>
<organism evidence="1 2">
    <name type="scientific">Pyropia yezoensis</name>
    <name type="common">Susabi-nori</name>
    <name type="synonym">Porphyra yezoensis</name>
    <dbReference type="NCBI Taxonomy" id="2788"/>
    <lineage>
        <taxon>Eukaryota</taxon>
        <taxon>Rhodophyta</taxon>
        <taxon>Bangiophyceae</taxon>
        <taxon>Bangiales</taxon>
        <taxon>Bangiaceae</taxon>
        <taxon>Pyropia</taxon>
    </lineage>
</organism>
<evidence type="ECO:0000313" key="1">
    <source>
        <dbReference type="EMBL" id="KAK1867300.1"/>
    </source>
</evidence>